<keyword evidence="1" id="KW-0732">Signal</keyword>
<evidence type="ECO:0000313" key="4">
    <source>
        <dbReference type="Proteomes" id="UP000189462"/>
    </source>
</evidence>
<dbReference type="AlphaFoldDB" id="A0A1V3NN00"/>
<comment type="caution">
    <text evidence="3">The sequence shown here is derived from an EMBL/GenBank/DDBJ whole genome shotgun (WGS) entry which is preliminary data.</text>
</comment>
<dbReference type="GO" id="GO:0008270">
    <property type="term" value="F:zinc ion binding"/>
    <property type="evidence" value="ECO:0007669"/>
    <property type="project" value="InterPro"/>
</dbReference>
<sequence length="650" mass="71109">MTPIHLLVTLLAALMAASAIAGPGPGSPDVPEKFLELTIDPAERTIRGELRMHRPPGTSEFRLWDGLRVHEVRAGEETLRATPAPGGRYRIQVPEAAAPVVITWSGALPAPGDGVAGMFMARDGGFLSPEGGWYPVFEPAHSFALRLHARVPSGQRFVATGSLVGEATDDGTHYTARHAHPRIDGVVLVTGPWLERSVEVDGVHVRTLFPEALNANYAESYLEHTARYLGMFAERAGAYPYESFTIAASPAPVGVAFPGFTVLGERVIPLPFIPRTSLAHELLHSWWGTGVRVDYASGNWSEALTTYMADYHLADLRGEGRETRHRWLLDLAALPPEMDRPLVTFRGGNQGADRIIGYNRGAMMFHMLNRRIGAQAFDAGARLFSERHMFRVADWADLQAAFSEAADEDLSSFFNAWLQRPGLPELALHDVERIRDGDAWEIRGVLEQVQEADPWPLAVPLVVETGNGPVRHTVSMDERRASFSVRVTDPPVAIATDPDYDVLRQLADAPPIVRMATLHPDTRLVTTQPGLEGVGPAVLGRRPESADSFAPDASLLLVGETGDVADWLAAEDVPEPPESMARRGRARAWTVPGTRLLVLSADDMEGLRNLVGALRHHGHRSYLVQDADGRSVEAGVWKSVEEPLRAVFRE</sequence>
<reference evidence="3 4" key="1">
    <citation type="submission" date="2017-02" db="EMBL/GenBank/DDBJ databases">
        <title>Genomic diversity within the haloalkaliphilic genus Thioalkalivibrio.</title>
        <authorList>
            <person name="Ahn A.-C."/>
            <person name="Meier-Kolthoff J."/>
            <person name="Overmars L."/>
            <person name="Richter M."/>
            <person name="Woyke T."/>
            <person name="Sorokin D.Y."/>
            <person name="Muyzer G."/>
        </authorList>
    </citation>
    <scope>NUCLEOTIDE SEQUENCE [LARGE SCALE GENOMIC DNA]</scope>
    <source>
        <strain evidence="3 4">ALJD</strain>
    </source>
</reference>
<keyword evidence="4" id="KW-1185">Reference proteome</keyword>
<dbReference type="SUPFAM" id="SSF55486">
    <property type="entry name" value="Metalloproteases ('zincins'), catalytic domain"/>
    <property type="match status" value="1"/>
</dbReference>
<organism evidence="3 4">
    <name type="scientific">Thioalkalivibrio denitrificans</name>
    <dbReference type="NCBI Taxonomy" id="108003"/>
    <lineage>
        <taxon>Bacteria</taxon>
        <taxon>Pseudomonadati</taxon>
        <taxon>Pseudomonadota</taxon>
        <taxon>Gammaproteobacteria</taxon>
        <taxon>Chromatiales</taxon>
        <taxon>Ectothiorhodospiraceae</taxon>
        <taxon>Thioalkalivibrio</taxon>
    </lineage>
</organism>
<dbReference type="InterPro" id="IPR027268">
    <property type="entry name" value="Peptidase_M4/M1_CTD_sf"/>
</dbReference>
<accession>A0A1V3NN00</accession>
<dbReference type="Proteomes" id="UP000189462">
    <property type="component" value="Unassembled WGS sequence"/>
</dbReference>
<dbReference type="Gene3D" id="1.10.390.10">
    <property type="entry name" value="Neutral Protease Domain 2"/>
    <property type="match status" value="1"/>
</dbReference>
<dbReference type="EMBL" id="MVBK01000028">
    <property type="protein sequence ID" value="OOG26430.1"/>
    <property type="molecule type" value="Genomic_DNA"/>
</dbReference>
<name>A0A1V3NN00_9GAMM</name>
<dbReference type="GO" id="GO:0008237">
    <property type="term" value="F:metallopeptidase activity"/>
    <property type="evidence" value="ECO:0007669"/>
    <property type="project" value="InterPro"/>
</dbReference>
<evidence type="ECO:0000256" key="1">
    <source>
        <dbReference type="SAM" id="SignalP"/>
    </source>
</evidence>
<feature type="chain" id="PRO_5012347011" evidence="1">
    <location>
        <begin position="22"/>
        <end position="650"/>
    </location>
</feature>
<feature type="signal peptide" evidence="1">
    <location>
        <begin position="1"/>
        <end position="21"/>
    </location>
</feature>
<dbReference type="STRING" id="108003.B1C78_05030"/>
<evidence type="ECO:0000259" key="2">
    <source>
        <dbReference type="Pfam" id="PF01433"/>
    </source>
</evidence>
<protein>
    <submittedName>
        <fullName evidence="3">Peptidase M1</fullName>
    </submittedName>
</protein>
<dbReference type="Pfam" id="PF01433">
    <property type="entry name" value="Peptidase_M1"/>
    <property type="match status" value="1"/>
</dbReference>
<feature type="domain" description="Peptidase M1 membrane alanine aminopeptidase" evidence="2">
    <location>
        <begin position="278"/>
        <end position="417"/>
    </location>
</feature>
<dbReference type="InterPro" id="IPR014782">
    <property type="entry name" value="Peptidase_M1_dom"/>
</dbReference>
<gene>
    <name evidence="3" type="ORF">B1C78_05030</name>
</gene>
<dbReference type="OrthoDB" id="9762302at2"/>
<proteinExistence type="predicted"/>
<dbReference type="RefSeq" id="WP_077278045.1">
    <property type="nucleotide sequence ID" value="NZ_MVBK01000028.1"/>
</dbReference>
<evidence type="ECO:0000313" key="3">
    <source>
        <dbReference type="EMBL" id="OOG26430.1"/>
    </source>
</evidence>